<accession>A0A6N4XEK0</accession>
<proteinExistence type="predicted"/>
<organism evidence="1 2">
    <name type="scientific">Chryseobacterium potabilaquae</name>
    <dbReference type="NCBI Taxonomy" id="2675057"/>
    <lineage>
        <taxon>Bacteria</taxon>
        <taxon>Pseudomonadati</taxon>
        <taxon>Bacteroidota</taxon>
        <taxon>Flavobacteriia</taxon>
        <taxon>Flavobacteriales</taxon>
        <taxon>Weeksellaceae</taxon>
        <taxon>Chryseobacterium group</taxon>
        <taxon>Chryseobacterium</taxon>
    </lineage>
</organism>
<protein>
    <submittedName>
        <fullName evidence="1">Uncharacterized protein</fullName>
    </submittedName>
</protein>
<evidence type="ECO:0000313" key="1">
    <source>
        <dbReference type="EMBL" id="CAA7197380.1"/>
    </source>
</evidence>
<name>A0A6N4XEK0_9FLAO</name>
<dbReference type="AlphaFoldDB" id="A0A6N4XEK0"/>
<reference evidence="1 2" key="1">
    <citation type="submission" date="2020-01" db="EMBL/GenBank/DDBJ databases">
        <authorList>
            <person name="Rodrigo-Torres L."/>
            <person name="Arahal R. D."/>
            <person name="Lucena T."/>
        </authorList>
    </citation>
    <scope>NUCLEOTIDE SEQUENCE [LARGE SCALE GENOMIC DNA]</scope>
    <source>
        <strain evidence="1 2">CECT 9293</strain>
    </source>
</reference>
<keyword evidence="2" id="KW-1185">Reference proteome</keyword>
<sequence length="34" mass="4075">MYMFIFIVISDLLLSNLYEMDMLLITLLRGVFVF</sequence>
<gene>
    <name evidence="1" type="ORF">CHRY9293_03438</name>
</gene>
<evidence type="ECO:0000313" key="2">
    <source>
        <dbReference type="Proteomes" id="UP000445144"/>
    </source>
</evidence>
<dbReference type="Proteomes" id="UP000445144">
    <property type="component" value="Unassembled WGS sequence"/>
</dbReference>
<dbReference type="EMBL" id="CACVBR010000050">
    <property type="protein sequence ID" value="CAA7197380.1"/>
    <property type="molecule type" value="Genomic_DNA"/>
</dbReference>